<gene>
    <name evidence="1" type="ORF">ACFFIX_10305</name>
</gene>
<sequence>MMKIDAIFLIQKMAFTEEECGLVGARNLDPYFLWGTDAAIVVDRRGSSDIVTSFGGYSPFCDIAYGEFIEDVAVEEGLVNWGCTAGGSSDTRIWAESGIQSVNLTAGYRNEHTDSETLDVEACYEVTRLVDGFFGKSRELRGVLRWVERNE</sequence>
<organism evidence="1 2">
    <name type="scientific">Metabacillus herbersteinensis</name>
    <dbReference type="NCBI Taxonomy" id="283816"/>
    <lineage>
        <taxon>Bacteria</taxon>
        <taxon>Bacillati</taxon>
        <taxon>Bacillota</taxon>
        <taxon>Bacilli</taxon>
        <taxon>Bacillales</taxon>
        <taxon>Bacillaceae</taxon>
        <taxon>Metabacillus</taxon>
    </lineage>
</organism>
<keyword evidence="2" id="KW-1185">Reference proteome</keyword>
<dbReference type="Gene3D" id="3.40.630.10">
    <property type="entry name" value="Zn peptidases"/>
    <property type="match status" value="1"/>
</dbReference>
<reference evidence="1 2" key="1">
    <citation type="submission" date="2024-09" db="EMBL/GenBank/DDBJ databases">
        <authorList>
            <person name="Sun Q."/>
            <person name="Mori K."/>
        </authorList>
    </citation>
    <scope>NUCLEOTIDE SEQUENCE [LARGE SCALE GENOMIC DNA]</scope>
    <source>
        <strain evidence="1 2">CCM 7228</strain>
    </source>
</reference>
<proteinExistence type="predicted"/>
<evidence type="ECO:0000313" key="2">
    <source>
        <dbReference type="Proteomes" id="UP001589854"/>
    </source>
</evidence>
<comment type="caution">
    <text evidence="1">The sequence shown here is derived from an EMBL/GenBank/DDBJ whole genome shotgun (WGS) entry which is preliminary data.</text>
</comment>
<dbReference type="SUPFAM" id="SSF53187">
    <property type="entry name" value="Zn-dependent exopeptidases"/>
    <property type="match status" value="1"/>
</dbReference>
<name>A0ABV6GDT9_9BACI</name>
<evidence type="ECO:0000313" key="1">
    <source>
        <dbReference type="EMBL" id="MFC0271845.1"/>
    </source>
</evidence>
<dbReference type="EMBL" id="JBHLVO010000006">
    <property type="protein sequence ID" value="MFC0271845.1"/>
    <property type="molecule type" value="Genomic_DNA"/>
</dbReference>
<evidence type="ECO:0008006" key="3">
    <source>
        <dbReference type="Google" id="ProtNLM"/>
    </source>
</evidence>
<accession>A0ABV6GDT9</accession>
<dbReference type="Proteomes" id="UP001589854">
    <property type="component" value="Unassembled WGS sequence"/>
</dbReference>
<dbReference type="RefSeq" id="WP_378933492.1">
    <property type="nucleotide sequence ID" value="NZ_JBHLVO010000006.1"/>
</dbReference>
<protein>
    <recommendedName>
        <fullName evidence="3">Peptidase M28 domain-containing protein</fullName>
    </recommendedName>
</protein>